<evidence type="ECO:0000313" key="1">
    <source>
        <dbReference type="EMBL" id="GDY33424.1"/>
    </source>
</evidence>
<proteinExistence type="predicted"/>
<accession>A0A4D4JCR9</accession>
<gene>
    <name evidence="1" type="ORF">GTS_50570</name>
</gene>
<evidence type="ECO:0000313" key="2">
    <source>
        <dbReference type="Proteomes" id="UP000298860"/>
    </source>
</evidence>
<comment type="caution">
    <text evidence="1">The sequence shown here is derived from an EMBL/GenBank/DDBJ whole genome shotgun (WGS) entry which is preliminary data.</text>
</comment>
<keyword evidence="2" id="KW-1185">Reference proteome</keyword>
<reference evidence="2" key="1">
    <citation type="submission" date="2019-04" db="EMBL/GenBank/DDBJ databases">
        <title>Draft genome sequence of Pseudonocardiaceae bacterium SL3-2-4.</title>
        <authorList>
            <person name="Ningsih F."/>
            <person name="Yokota A."/>
            <person name="Sakai Y."/>
            <person name="Nanatani K."/>
            <person name="Yabe S."/>
            <person name="Oetari A."/>
            <person name="Sjamsuridzal W."/>
        </authorList>
    </citation>
    <scope>NUCLEOTIDE SEQUENCE [LARGE SCALE GENOMIC DNA]</scope>
    <source>
        <strain evidence="2">SL3-2-4</strain>
    </source>
</reference>
<organism evidence="1 2">
    <name type="scientific">Gandjariella thermophila</name>
    <dbReference type="NCBI Taxonomy" id="1931992"/>
    <lineage>
        <taxon>Bacteria</taxon>
        <taxon>Bacillati</taxon>
        <taxon>Actinomycetota</taxon>
        <taxon>Actinomycetes</taxon>
        <taxon>Pseudonocardiales</taxon>
        <taxon>Pseudonocardiaceae</taxon>
        <taxon>Gandjariella</taxon>
    </lineage>
</organism>
<dbReference type="Proteomes" id="UP000298860">
    <property type="component" value="Unassembled WGS sequence"/>
</dbReference>
<sequence length="77" mass="8579">MRAAGHDTSAAAERRRFLESAAAVTVSAERTQHRTAVRVLRALGYREEIALPRTRRAPVTLLGRVLGDGLRPRGRFR</sequence>
<name>A0A4D4JCR9_9PSEU</name>
<protein>
    <submittedName>
        <fullName evidence="1">Uncharacterized protein</fullName>
    </submittedName>
</protein>
<dbReference type="AlphaFoldDB" id="A0A4D4JCR9"/>
<dbReference type="EMBL" id="BJFL01000042">
    <property type="protein sequence ID" value="GDY33424.1"/>
    <property type="molecule type" value="Genomic_DNA"/>
</dbReference>